<dbReference type="AlphaFoldDB" id="A0AAN8UKC6"/>
<comment type="caution">
    <text evidence="2">The sequence shown here is derived from an EMBL/GenBank/DDBJ whole genome shotgun (WGS) entry which is preliminary data.</text>
</comment>
<feature type="region of interest" description="Disordered" evidence="1">
    <location>
        <begin position="65"/>
        <end position="103"/>
    </location>
</feature>
<evidence type="ECO:0000256" key="1">
    <source>
        <dbReference type="SAM" id="MobiDB-lite"/>
    </source>
</evidence>
<feature type="compositionally biased region" description="Polar residues" evidence="1">
    <location>
        <begin position="81"/>
        <end position="90"/>
    </location>
</feature>
<dbReference type="PANTHER" id="PTHR37697">
    <property type="entry name" value="AP2-LIKE ETHYLENE-RESPONSIVE TRANSCRIPTION FACTOR SNZ"/>
    <property type="match status" value="1"/>
</dbReference>
<name>A0AAN8UKC6_9MAGN</name>
<reference evidence="2 3" key="1">
    <citation type="submission" date="2023-12" db="EMBL/GenBank/DDBJ databases">
        <title>A high-quality genome assembly for Dillenia turbinata (Dilleniales).</title>
        <authorList>
            <person name="Chanderbali A."/>
        </authorList>
    </citation>
    <scope>NUCLEOTIDE SEQUENCE [LARGE SCALE GENOMIC DNA]</scope>
    <source>
        <strain evidence="2">LSX21</strain>
        <tissue evidence="2">Leaf</tissue>
    </source>
</reference>
<proteinExistence type="predicted"/>
<evidence type="ECO:0000313" key="2">
    <source>
        <dbReference type="EMBL" id="KAK6918443.1"/>
    </source>
</evidence>
<sequence>MEFRPESFSSVQDLVMALERATLMAKQLPTTSSAASVTAGGSAELFQIYSSLQTAHHHLSSFLSRLHPQQQPPPPAAAVTKTATENSLSSAIGGGGDNDDNEPMQLEEYEEQKVEMIDRVEERLRDCFIQSKRPKRTLSPSAEGLRSNDGELDRSSAGLGFDPHGSKLKSLELVYQFHA</sequence>
<dbReference type="PANTHER" id="PTHR37697:SF2">
    <property type="entry name" value="AP2-LIKE ETHYLENE-RESPONSIVE TRANSCRIPTION FACTOR SNZ"/>
    <property type="match status" value="1"/>
</dbReference>
<accession>A0AAN8UKC6</accession>
<protein>
    <submittedName>
        <fullName evidence="2">Uncharacterized protein</fullName>
    </submittedName>
</protein>
<dbReference type="Proteomes" id="UP001370490">
    <property type="component" value="Unassembled WGS sequence"/>
</dbReference>
<feature type="region of interest" description="Disordered" evidence="1">
    <location>
        <begin position="135"/>
        <end position="165"/>
    </location>
</feature>
<evidence type="ECO:0000313" key="3">
    <source>
        <dbReference type="Proteomes" id="UP001370490"/>
    </source>
</evidence>
<organism evidence="2 3">
    <name type="scientific">Dillenia turbinata</name>
    <dbReference type="NCBI Taxonomy" id="194707"/>
    <lineage>
        <taxon>Eukaryota</taxon>
        <taxon>Viridiplantae</taxon>
        <taxon>Streptophyta</taxon>
        <taxon>Embryophyta</taxon>
        <taxon>Tracheophyta</taxon>
        <taxon>Spermatophyta</taxon>
        <taxon>Magnoliopsida</taxon>
        <taxon>eudicotyledons</taxon>
        <taxon>Gunneridae</taxon>
        <taxon>Pentapetalae</taxon>
        <taxon>Dilleniales</taxon>
        <taxon>Dilleniaceae</taxon>
        <taxon>Dillenia</taxon>
    </lineage>
</organism>
<gene>
    <name evidence="2" type="ORF">RJ641_016865</name>
</gene>
<keyword evidence="3" id="KW-1185">Reference proteome</keyword>
<dbReference type="EMBL" id="JBAMMX010000022">
    <property type="protein sequence ID" value="KAK6918443.1"/>
    <property type="molecule type" value="Genomic_DNA"/>
</dbReference>